<dbReference type="Gene3D" id="3.30.530.20">
    <property type="match status" value="1"/>
</dbReference>
<dbReference type="InterPro" id="IPR023393">
    <property type="entry name" value="START-like_dom_sf"/>
</dbReference>
<keyword evidence="2" id="KW-1185">Reference proteome</keyword>
<organism evidence="1 2">
    <name type="scientific">Rhodovastum atsumiense</name>
    <dbReference type="NCBI Taxonomy" id="504468"/>
    <lineage>
        <taxon>Bacteria</taxon>
        <taxon>Pseudomonadati</taxon>
        <taxon>Pseudomonadota</taxon>
        <taxon>Alphaproteobacteria</taxon>
        <taxon>Acetobacterales</taxon>
        <taxon>Acetobacteraceae</taxon>
        <taxon>Rhodovastum</taxon>
    </lineage>
</organism>
<name>A0A5M6J1I8_9PROT</name>
<accession>A0A5M6J1I8</accession>
<dbReference type="AlphaFoldDB" id="A0A5M6J1I8"/>
<evidence type="ECO:0000313" key="1">
    <source>
        <dbReference type="EMBL" id="KAA5614079.1"/>
    </source>
</evidence>
<dbReference type="SUPFAM" id="SSF55961">
    <property type="entry name" value="Bet v1-like"/>
    <property type="match status" value="1"/>
</dbReference>
<comment type="caution">
    <text evidence="1">The sequence shown here is derived from an EMBL/GenBank/DDBJ whole genome shotgun (WGS) entry which is preliminary data.</text>
</comment>
<dbReference type="CDD" id="cd07821">
    <property type="entry name" value="PYR_PYL_RCAR_like"/>
    <property type="match status" value="1"/>
</dbReference>
<sequence length="154" mass="17268">MTRAYASAVLDAPVETVWGLIRDFNALPAWHPVIARSEIEDGRAADAVGCVRRFWLQDGSMVRERLLSLDDRQTSFSYEFVTPAFPVQNYLARVRLAPVSSTGQTFAEWEATFDATPEEADKYADIIANGVFRTGWEGLQRLLAERRGTDDPTP</sequence>
<dbReference type="InterPro" id="IPR019587">
    <property type="entry name" value="Polyketide_cyclase/dehydratase"/>
</dbReference>
<dbReference type="EMBL" id="VWPK01000003">
    <property type="protein sequence ID" value="KAA5614079.1"/>
    <property type="molecule type" value="Genomic_DNA"/>
</dbReference>
<dbReference type="PANTHER" id="PTHR39332">
    <property type="entry name" value="BLL4707 PROTEIN"/>
    <property type="match status" value="1"/>
</dbReference>
<dbReference type="Pfam" id="PF10604">
    <property type="entry name" value="Polyketide_cyc2"/>
    <property type="match status" value="1"/>
</dbReference>
<gene>
    <name evidence="1" type="ORF">F1189_02420</name>
</gene>
<dbReference type="OrthoDB" id="1364128at2"/>
<evidence type="ECO:0000313" key="2">
    <source>
        <dbReference type="Proteomes" id="UP000325255"/>
    </source>
</evidence>
<protein>
    <submittedName>
        <fullName evidence="1">SRPBCC family protein</fullName>
    </submittedName>
</protein>
<dbReference type="RefSeq" id="WP_150038991.1">
    <property type="nucleotide sequence ID" value="NZ_OW485601.1"/>
</dbReference>
<dbReference type="PANTHER" id="PTHR39332:SF7">
    <property type="entry name" value="SRPBCC FAMILY PROTEIN"/>
    <property type="match status" value="1"/>
</dbReference>
<proteinExistence type="predicted"/>
<dbReference type="Proteomes" id="UP000325255">
    <property type="component" value="Unassembled WGS sequence"/>
</dbReference>
<reference evidence="1 2" key="1">
    <citation type="submission" date="2019-09" db="EMBL/GenBank/DDBJ databases">
        <title>Genome sequence of Rhodovastum atsumiense, a diverse member of the Acetobacteraceae family of non-sulfur purple photosynthetic bacteria.</title>
        <authorList>
            <person name="Meyer T."/>
            <person name="Kyndt J."/>
        </authorList>
    </citation>
    <scope>NUCLEOTIDE SEQUENCE [LARGE SCALE GENOMIC DNA]</scope>
    <source>
        <strain evidence="1 2">DSM 21279</strain>
    </source>
</reference>